<feature type="compositionally biased region" description="Basic and acidic residues" evidence="3">
    <location>
        <begin position="902"/>
        <end position="912"/>
    </location>
</feature>
<name>A0A0G4EP24_VITBC</name>
<dbReference type="SUPFAM" id="SSF57756">
    <property type="entry name" value="Retrovirus zinc finger-like domains"/>
    <property type="match status" value="1"/>
</dbReference>
<evidence type="ECO:0000256" key="1">
    <source>
        <dbReference type="PROSITE-ProRule" id="PRU00047"/>
    </source>
</evidence>
<feature type="compositionally biased region" description="Basic and acidic residues" evidence="3">
    <location>
        <begin position="484"/>
        <end position="495"/>
    </location>
</feature>
<feature type="coiled-coil region" evidence="2">
    <location>
        <begin position="116"/>
        <end position="143"/>
    </location>
</feature>
<gene>
    <name evidence="5" type="ORF">Vbra_12628</name>
</gene>
<dbReference type="EMBL" id="CDMY01000283">
    <property type="protein sequence ID" value="CEL99560.1"/>
    <property type="molecule type" value="Genomic_DNA"/>
</dbReference>
<dbReference type="GO" id="GO:0008270">
    <property type="term" value="F:zinc ion binding"/>
    <property type="evidence" value="ECO:0007669"/>
    <property type="project" value="UniProtKB-KW"/>
</dbReference>
<keyword evidence="1" id="KW-0863">Zinc-finger</keyword>
<dbReference type="GO" id="GO:0003676">
    <property type="term" value="F:nucleic acid binding"/>
    <property type="evidence" value="ECO:0007669"/>
    <property type="project" value="InterPro"/>
</dbReference>
<accession>A0A0G4EP24</accession>
<keyword evidence="1" id="KW-0479">Metal-binding</keyword>
<evidence type="ECO:0000259" key="4">
    <source>
        <dbReference type="PROSITE" id="PS50158"/>
    </source>
</evidence>
<dbReference type="InParanoid" id="A0A0G4EP24"/>
<dbReference type="AlphaFoldDB" id="A0A0G4EP24"/>
<reference evidence="5 6" key="1">
    <citation type="submission" date="2014-11" db="EMBL/GenBank/DDBJ databases">
        <authorList>
            <person name="Zhu J."/>
            <person name="Qi W."/>
            <person name="Song R."/>
        </authorList>
    </citation>
    <scope>NUCLEOTIDE SEQUENCE [LARGE SCALE GENOMIC DNA]</scope>
</reference>
<feature type="compositionally biased region" description="Low complexity" evidence="3">
    <location>
        <begin position="566"/>
        <end position="575"/>
    </location>
</feature>
<dbReference type="VEuPathDB" id="CryptoDB:Vbra_12628"/>
<feature type="compositionally biased region" description="Basic and acidic residues" evidence="3">
    <location>
        <begin position="437"/>
        <end position="452"/>
    </location>
</feature>
<feature type="region of interest" description="Disordered" evidence="3">
    <location>
        <begin position="402"/>
        <end position="578"/>
    </location>
</feature>
<sequence>MTRCLMKKFYKKATKAVVEVPEDQRPLWSGRQQGRGRAERCEKQEQVVREPPSPTASTTTTTTNDTITKGFQFAQDKEGLWNNTSKAVFARSTWTALPGCWTRSTEELNAQEGETAKLKAKEAQEARKKAKAHERKVTRVRIAVKRAKNAQAREEQETAHLIRITSGKLEVRQRIHPSPDTHRQPSLATFYIRSTNDDPFNRTALLAVCTSKEVIRLLKEKLRAERNKRARKEGPLEQEILKLCRVNSELNQELTAKKGDNRQLLEQLTDNNFKKPARKVNEPSVGGGGAVQSPPAVQLCSHRPHLLTYLNYYNRVKNNVYFHCGCPGHGFKQCPKFHAKLAEAAAAAKNDPRFHIVPARVPRSPRTVPPRQFPCGTGRRGQQRQEQLRKEWRRVVKEQVVMEPPSPTGSTASTSNDIDTDTGSNFDKNNFPSLPGAKDKLTTTPRDTDPRFHIVPARVPRSPRTVPPRQFPCGTGRRGQQRQEQLRKEWRRVVKEQVVMEPPSPTGSTASTSNDIDTDTGSNFDKNNFPSLPGAKDKLTTTPRDTGKWEKRSKKVMEAPTPTPTPTTTTTGKTTNKVCPHRHHVPLIVKTKDRVKDPRFYIVPAPGAATQKTTETANKKVRTHTTKVCFWCGEPGHGYLDCLDFRAKLAAAKPNPNPFWIIEAPSVTAPVLTVKTEPAKQTKKPSEKLIRLITDKATTTPVEANTVRQRPAPPPDTHRQPSLATFYIRSTDDDPFNRTALLAVCTSKEVIRLLKEKLRAERNKRAKKEGPLEQEILKLCRVNSELNQELTAKKGDNRQLLEQLTDNNFKKPARKDPRFHIVPARAPRSPRTVPPRQFPCGTGRRGQQRQEQLRKEWRRVVKEQVVMEPPSPTGSTASTSNDIDTDTGSNFDKNNFPSLPGAKDKLTTTPRDTECTHRHHVPLIVKTKDRVKNNVCFHCGQPGHFHSNCPKLAAATAAARNDPRFYIVPAPGAATQKTTETANKKVRTHTTKVCFWCGGPGHGYLDCLDFRAKLAAAKPNPNPFWIIEAPSVTAPKLTKMEPAKQTKKPSERLIRLISGKATITPVEANTNCVVGVSSSGKATTTPVEANTAVVEVPEDQAPAVMEEEIKELELRKEQKR</sequence>
<dbReference type="Proteomes" id="UP000041254">
    <property type="component" value="Unassembled WGS sequence"/>
</dbReference>
<feature type="domain" description="CCHC-type" evidence="4">
    <location>
        <begin position="629"/>
        <end position="642"/>
    </location>
</feature>
<feature type="compositionally biased region" description="Basic and acidic residues" evidence="3">
    <location>
        <begin position="535"/>
        <end position="550"/>
    </location>
</feature>
<dbReference type="PROSITE" id="PS50158">
    <property type="entry name" value="ZF_CCHC"/>
    <property type="match status" value="2"/>
</dbReference>
<feature type="compositionally biased region" description="Polar residues" evidence="3">
    <location>
        <begin position="421"/>
        <end position="432"/>
    </location>
</feature>
<dbReference type="Gene3D" id="4.10.60.10">
    <property type="entry name" value="Zinc finger, CCHC-type"/>
    <property type="match status" value="1"/>
</dbReference>
<feature type="compositionally biased region" description="Polar residues" evidence="3">
    <location>
        <begin position="886"/>
        <end position="897"/>
    </location>
</feature>
<dbReference type="SMART" id="SM00343">
    <property type="entry name" value="ZnF_C2HC"/>
    <property type="match status" value="4"/>
</dbReference>
<evidence type="ECO:0000313" key="6">
    <source>
        <dbReference type="Proteomes" id="UP000041254"/>
    </source>
</evidence>
<evidence type="ECO:0000256" key="3">
    <source>
        <dbReference type="SAM" id="MobiDB-lite"/>
    </source>
</evidence>
<feature type="region of interest" description="Disordered" evidence="3">
    <location>
        <begin position="361"/>
        <end position="389"/>
    </location>
</feature>
<keyword evidence="1" id="KW-0862">Zinc</keyword>
<proteinExistence type="predicted"/>
<feature type="compositionally biased region" description="Low complexity" evidence="3">
    <location>
        <begin position="455"/>
        <end position="464"/>
    </location>
</feature>
<feature type="region of interest" description="Disordered" evidence="3">
    <location>
        <begin position="867"/>
        <end position="912"/>
    </location>
</feature>
<protein>
    <recommendedName>
        <fullName evidence="4">CCHC-type domain-containing protein</fullName>
    </recommendedName>
</protein>
<evidence type="ECO:0000256" key="2">
    <source>
        <dbReference type="SAM" id="Coils"/>
    </source>
</evidence>
<dbReference type="InterPro" id="IPR036875">
    <property type="entry name" value="Znf_CCHC_sf"/>
</dbReference>
<feature type="region of interest" description="Disordered" evidence="3">
    <location>
        <begin position="27"/>
        <end position="63"/>
    </location>
</feature>
<feature type="compositionally biased region" description="Polar residues" evidence="3">
    <location>
        <begin position="519"/>
        <end position="530"/>
    </location>
</feature>
<organism evidence="5 6">
    <name type="scientific">Vitrella brassicaformis (strain CCMP3155)</name>
    <dbReference type="NCBI Taxonomy" id="1169540"/>
    <lineage>
        <taxon>Eukaryota</taxon>
        <taxon>Sar</taxon>
        <taxon>Alveolata</taxon>
        <taxon>Colpodellida</taxon>
        <taxon>Vitrellaceae</taxon>
        <taxon>Vitrella</taxon>
    </lineage>
</organism>
<keyword evidence="6" id="KW-1185">Reference proteome</keyword>
<feature type="compositionally biased region" description="Basic and acidic residues" evidence="3">
    <location>
        <begin position="36"/>
        <end position="48"/>
    </location>
</feature>
<feature type="region of interest" description="Disordered" evidence="3">
    <location>
        <begin position="825"/>
        <end position="854"/>
    </location>
</feature>
<dbReference type="InterPro" id="IPR001878">
    <property type="entry name" value="Znf_CCHC"/>
</dbReference>
<keyword evidence="2" id="KW-0175">Coiled coil</keyword>
<feature type="domain" description="CCHC-type" evidence="4">
    <location>
        <begin position="936"/>
        <end position="951"/>
    </location>
</feature>
<evidence type="ECO:0000313" key="5">
    <source>
        <dbReference type="EMBL" id="CEL99560.1"/>
    </source>
</evidence>